<evidence type="ECO:0000313" key="3">
    <source>
        <dbReference type="Proteomes" id="UP000007842"/>
    </source>
</evidence>
<dbReference type="Proteomes" id="UP000007842">
    <property type="component" value="Chromosome"/>
</dbReference>
<accession>G8WVK6</accession>
<dbReference type="HOGENOM" id="CLU_1936897_0_0_11"/>
<dbReference type="KEGG" id="scy:SCATT_53920"/>
<dbReference type="STRING" id="1003195.SCATT_53920"/>
<gene>
    <name evidence="2" type="ordered locus">SCATT_53920</name>
</gene>
<proteinExistence type="predicted"/>
<feature type="region of interest" description="Disordered" evidence="1">
    <location>
        <begin position="1"/>
        <end position="81"/>
    </location>
</feature>
<name>G8WVK6_STREN</name>
<feature type="region of interest" description="Disordered" evidence="1">
    <location>
        <begin position="94"/>
        <end position="130"/>
    </location>
</feature>
<keyword evidence="3" id="KW-1185">Reference proteome</keyword>
<sequence length="130" mass="13500">MSTERPGPTRVAPAARGLSPLPARRRERALGGPRSVPRALDLAPSGAAALRRGTPWPSGGRRRTRRIPGRTSCGGPGRTYSPATAACQHPFDLRESGESAGQCGSAGGGATGRGHIVRRYGQAPRHSFGP</sequence>
<evidence type="ECO:0000256" key="1">
    <source>
        <dbReference type="SAM" id="MobiDB-lite"/>
    </source>
</evidence>
<dbReference type="EMBL" id="CP003219">
    <property type="protein sequence ID" value="AEW97763.1"/>
    <property type="molecule type" value="Genomic_DNA"/>
</dbReference>
<reference evidence="3" key="1">
    <citation type="submission" date="2011-12" db="EMBL/GenBank/DDBJ databases">
        <title>Complete genome sequence of Streptomyces cattleya strain DSM 46488.</title>
        <authorList>
            <person name="Ou H.-Y."/>
            <person name="Li P."/>
            <person name="Zhao C."/>
            <person name="O'Hagan D."/>
            <person name="Deng Z."/>
        </authorList>
    </citation>
    <scope>NUCLEOTIDE SEQUENCE [LARGE SCALE GENOMIC DNA]</scope>
    <source>
        <strain evidence="3">ATCC 35852 / DSM 46488 / JCM 4925 / NBRC 14057 / NRRL 8057</strain>
    </source>
</reference>
<protein>
    <submittedName>
        <fullName evidence="2">Uncharacterized protein</fullName>
    </submittedName>
</protein>
<dbReference type="AlphaFoldDB" id="G8WVK6"/>
<evidence type="ECO:0000313" key="2">
    <source>
        <dbReference type="EMBL" id="AEW97763.1"/>
    </source>
</evidence>
<dbReference type="PATRIC" id="fig|1003195.29.peg.5377"/>
<organism evidence="2 3">
    <name type="scientific">Streptantibioticus cattleyicolor (strain ATCC 35852 / DSM 46488 / JCM 4925 / NBRC 14057 / NRRL 8057)</name>
    <name type="common">Streptomyces cattleya</name>
    <dbReference type="NCBI Taxonomy" id="1003195"/>
    <lineage>
        <taxon>Bacteria</taxon>
        <taxon>Bacillati</taxon>
        <taxon>Actinomycetota</taxon>
        <taxon>Actinomycetes</taxon>
        <taxon>Kitasatosporales</taxon>
        <taxon>Streptomycetaceae</taxon>
        <taxon>Streptantibioticus</taxon>
    </lineage>
</organism>